<name>A0A4Q2EKY9_9ACTN</name>
<gene>
    <name evidence="8" type="ORF">C1706_05825</name>
</gene>
<dbReference type="AlphaFoldDB" id="A0A4Q2EKY9"/>
<evidence type="ECO:0000259" key="7">
    <source>
        <dbReference type="Pfam" id="PF00892"/>
    </source>
</evidence>
<dbReference type="Proteomes" id="UP000290624">
    <property type="component" value="Unassembled WGS sequence"/>
</dbReference>
<feature type="transmembrane region" description="Helical" evidence="6">
    <location>
        <begin position="69"/>
        <end position="89"/>
    </location>
</feature>
<organism evidence="8 9">
    <name type="scientific">Propioniciclava flava</name>
    <dbReference type="NCBI Taxonomy" id="2072026"/>
    <lineage>
        <taxon>Bacteria</taxon>
        <taxon>Bacillati</taxon>
        <taxon>Actinomycetota</taxon>
        <taxon>Actinomycetes</taxon>
        <taxon>Propionibacteriales</taxon>
        <taxon>Propionibacteriaceae</taxon>
        <taxon>Propioniciclava</taxon>
    </lineage>
</organism>
<dbReference type="PANTHER" id="PTHR32322:SF2">
    <property type="entry name" value="EAMA DOMAIN-CONTAINING PROTEIN"/>
    <property type="match status" value="1"/>
</dbReference>
<dbReference type="OrthoDB" id="5430053at2"/>
<feature type="domain" description="EamA" evidence="7">
    <location>
        <begin position="148"/>
        <end position="280"/>
    </location>
</feature>
<feature type="transmembrane region" description="Helical" evidence="6">
    <location>
        <begin position="122"/>
        <end position="142"/>
    </location>
</feature>
<feature type="domain" description="EamA" evidence="7">
    <location>
        <begin position="13"/>
        <end position="138"/>
    </location>
</feature>
<feature type="transmembrane region" description="Helical" evidence="6">
    <location>
        <begin position="179"/>
        <end position="198"/>
    </location>
</feature>
<evidence type="ECO:0000256" key="3">
    <source>
        <dbReference type="ARBA" id="ARBA00022692"/>
    </source>
</evidence>
<protein>
    <submittedName>
        <fullName evidence="8">EamA family transporter</fullName>
    </submittedName>
</protein>
<evidence type="ECO:0000313" key="9">
    <source>
        <dbReference type="Proteomes" id="UP000290624"/>
    </source>
</evidence>
<evidence type="ECO:0000313" key="8">
    <source>
        <dbReference type="EMBL" id="RXW32665.1"/>
    </source>
</evidence>
<comment type="subcellular location">
    <subcellularLocation>
        <location evidence="1">Membrane</location>
        <topology evidence="1">Multi-pass membrane protein</topology>
    </subcellularLocation>
</comment>
<keyword evidence="3 6" id="KW-0812">Transmembrane</keyword>
<feature type="transmembrane region" description="Helical" evidence="6">
    <location>
        <begin position="210"/>
        <end position="228"/>
    </location>
</feature>
<accession>A0A4Q2EKY9</accession>
<evidence type="ECO:0000256" key="4">
    <source>
        <dbReference type="ARBA" id="ARBA00022989"/>
    </source>
</evidence>
<feature type="transmembrane region" description="Helical" evidence="6">
    <location>
        <begin position="266"/>
        <end position="290"/>
    </location>
</feature>
<feature type="transmembrane region" description="Helical" evidence="6">
    <location>
        <begin position="95"/>
        <end position="115"/>
    </location>
</feature>
<dbReference type="PANTHER" id="PTHR32322">
    <property type="entry name" value="INNER MEMBRANE TRANSPORTER"/>
    <property type="match status" value="1"/>
</dbReference>
<dbReference type="RefSeq" id="WP_129458280.1">
    <property type="nucleotide sequence ID" value="NZ_PPCV01000003.1"/>
</dbReference>
<dbReference type="SUPFAM" id="SSF103481">
    <property type="entry name" value="Multidrug resistance efflux transporter EmrE"/>
    <property type="match status" value="2"/>
</dbReference>
<dbReference type="InterPro" id="IPR050638">
    <property type="entry name" value="AA-Vitamin_Transporters"/>
</dbReference>
<dbReference type="GO" id="GO:0016020">
    <property type="term" value="C:membrane"/>
    <property type="evidence" value="ECO:0007669"/>
    <property type="project" value="UniProtKB-SubCell"/>
</dbReference>
<sequence length="298" mass="31128">MEDKSAGRGRDVALTIFAPIVWGTTYLVTQLWLPPHRPLFTAAIRALPIGVVMLLWRRTLPTGSWWWKAALLGVCNFGLFFALLFVGAYRLPGGLASTLQATGPLLIMAIAWLVLRERPSGAAILGGILGVIGVGILVLRAGFVVDGIGVAAALGSVAVSSLGFVLIKKWTPPVDMLTFTTWQLVAGGLFLTVLAALFEGPPPEITAAGWLGYAWIGIAGTGVAYLVWFRGLRRLSAASVGTLGLVNPLVATLLGITIAGEAFGPAQAIGVGAVLVGVLLGQPAVVDAAAHMLGRHRR</sequence>
<evidence type="ECO:0000256" key="2">
    <source>
        <dbReference type="ARBA" id="ARBA00007362"/>
    </source>
</evidence>
<evidence type="ECO:0000256" key="6">
    <source>
        <dbReference type="SAM" id="Phobius"/>
    </source>
</evidence>
<proteinExistence type="inferred from homology"/>
<feature type="transmembrane region" description="Helical" evidence="6">
    <location>
        <begin position="39"/>
        <end position="57"/>
    </location>
</feature>
<evidence type="ECO:0000256" key="5">
    <source>
        <dbReference type="ARBA" id="ARBA00023136"/>
    </source>
</evidence>
<feature type="transmembrane region" description="Helical" evidence="6">
    <location>
        <begin position="240"/>
        <end position="260"/>
    </location>
</feature>
<keyword evidence="9" id="KW-1185">Reference proteome</keyword>
<feature type="transmembrane region" description="Helical" evidence="6">
    <location>
        <begin position="148"/>
        <end position="167"/>
    </location>
</feature>
<dbReference type="InterPro" id="IPR037185">
    <property type="entry name" value="EmrE-like"/>
</dbReference>
<feature type="transmembrane region" description="Helical" evidence="6">
    <location>
        <begin position="12"/>
        <end position="33"/>
    </location>
</feature>
<dbReference type="InterPro" id="IPR000620">
    <property type="entry name" value="EamA_dom"/>
</dbReference>
<dbReference type="EMBL" id="PPCV01000003">
    <property type="protein sequence ID" value="RXW32665.1"/>
    <property type="molecule type" value="Genomic_DNA"/>
</dbReference>
<keyword evidence="5 6" id="KW-0472">Membrane</keyword>
<comment type="similarity">
    <text evidence="2">Belongs to the EamA transporter family.</text>
</comment>
<evidence type="ECO:0000256" key="1">
    <source>
        <dbReference type="ARBA" id="ARBA00004141"/>
    </source>
</evidence>
<dbReference type="Pfam" id="PF00892">
    <property type="entry name" value="EamA"/>
    <property type="match status" value="2"/>
</dbReference>
<keyword evidence="4 6" id="KW-1133">Transmembrane helix</keyword>
<reference evidence="8 9" key="1">
    <citation type="submission" date="2018-01" db="EMBL/GenBank/DDBJ databases">
        <title>Lactibacter flavus gen. nov., sp. nov., a novel bacterium of the family Propionibacteriaceae isolated from raw milk and dairy products.</title>
        <authorList>
            <person name="Wenning M."/>
            <person name="Breitenwieser F."/>
            <person name="Huptas C."/>
            <person name="von Neubeck M."/>
            <person name="Busse H.-J."/>
            <person name="Scherer S."/>
        </authorList>
    </citation>
    <scope>NUCLEOTIDE SEQUENCE [LARGE SCALE GENOMIC DNA]</scope>
    <source>
        <strain evidence="8 9">VG341</strain>
    </source>
</reference>
<comment type="caution">
    <text evidence="8">The sequence shown here is derived from an EMBL/GenBank/DDBJ whole genome shotgun (WGS) entry which is preliminary data.</text>
</comment>